<evidence type="ECO:0000256" key="7">
    <source>
        <dbReference type="SAM" id="SignalP"/>
    </source>
</evidence>
<accession>A0A2U3ED21</accession>
<comment type="subcellular location">
    <subcellularLocation>
        <location evidence="1">Membrane</location>
        <topology evidence="1">Single-pass membrane protein</topology>
    </subcellularLocation>
</comment>
<evidence type="ECO:0000256" key="4">
    <source>
        <dbReference type="ARBA" id="ARBA00023136"/>
    </source>
</evidence>
<name>A0A2U3ED21_PURLI</name>
<keyword evidence="3 6" id="KW-1133">Transmembrane helix</keyword>
<reference evidence="8 9" key="1">
    <citation type="journal article" date="2016" name="Front. Microbiol.">
        <title>Genome and transcriptome sequences reveal the specific parasitism of the nematophagous Purpureocillium lilacinum 36-1.</title>
        <authorList>
            <person name="Xie J."/>
            <person name="Li S."/>
            <person name="Mo C."/>
            <person name="Xiao X."/>
            <person name="Peng D."/>
            <person name="Wang G."/>
            <person name="Xiao Y."/>
        </authorList>
    </citation>
    <scope>NUCLEOTIDE SEQUENCE [LARGE SCALE GENOMIC DNA]</scope>
    <source>
        <strain evidence="8 9">36-1</strain>
    </source>
</reference>
<keyword evidence="2 6" id="KW-0812">Transmembrane</keyword>
<dbReference type="GO" id="GO:0071944">
    <property type="term" value="C:cell periphery"/>
    <property type="evidence" value="ECO:0007669"/>
    <property type="project" value="UniProtKB-ARBA"/>
</dbReference>
<evidence type="ECO:0000256" key="2">
    <source>
        <dbReference type="ARBA" id="ARBA00022692"/>
    </source>
</evidence>
<gene>
    <name evidence="8" type="ORF">PCL_11044</name>
</gene>
<dbReference type="InterPro" id="IPR051694">
    <property type="entry name" value="Immunoregulatory_rcpt-like"/>
</dbReference>
<evidence type="ECO:0000313" key="9">
    <source>
        <dbReference type="Proteomes" id="UP000245956"/>
    </source>
</evidence>
<feature type="transmembrane region" description="Helical" evidence="6">
    <location>
        <begin position="193"/>
        <end position="217"/>
    </location>
</feature>
<organism evidence="8 9">
    <name type="scientific">Purpureocillium lilacinum</name>
    <name type="common">Paecilomyces lilacinus</name>
    <dbReference type="NCBI Taxonomy" id="33203"/>
    <lineage>
        <taxon>Eukaryota</taxon>
        <taxon>Fungi</taxon>
        <taxon>Dikarya</taxon>
        <taxon>Ascomycota</taxon>
        <taxon>Pezizomycotina</taxon>
        <taxon>Sordariomycetes</taxon>
        <taxon>Hypocreomycetidae</taxon>
        <taxon>Hypocreales</taxon>
        <taxon>Ophiocordycipitaceae</taxon>
        <taxon>Purpureocillium</taxon>
    </lineage>
</organism>
<evidence type="ECO:0000256" key="5">
    <source>
        <dbReference type="SAM" id="MobiDB-lite"/>
    </source>
</evidence>
<evidence type="ECO:0000313" key="8">
    <source>
        <dbReference type="EMBL" id="PWI72421.1"/>
    </source>
</evidence>
<dbReference type="AlphaFoldDB" id="A0A2U3ED21"/>
<keyword evidence="4 6" id="KW-0472">Membrane</keyword>
<keyword evidence="7" id="KW-0732">Signal</keyword>
<feature type="chain" id="PRO_5015657677" evidence="7">
    <location>
        <begin position="25"/>
        <end position="286"/>
    </location>
</feature>
<protein>
    <submittedName>
        <fullName evidence="8">Uncharacterized protein</fullName>
    </submittedName>
</protein>
<feature type="compositionally biased region" description="Polar residues" evidence="5">
    <location>
        <begin position="227"/>
        <end position="247"/>
    </location>
</feature>
<evidence type="ECO:0000256" key="1">
    <source>
        <dbReference type="ARBA" id="ARBA00004167"/>
    </source>
</evidence>
<dbReference type="PANTHER" id="PTHR15549">
    <property type="entry name" value="PAIRED IMMUNOGLOBULIN-LIKE TYPE 2 RECEPTOR"/>
    <property type="match status" value="1"/>
</dbReference>
<feature type="signal peptide" evidence="7">
    <location>
        <begin position="1"/>
        <end position="24"/>
    </location>
</feature>
<dbReference type="EMBL" id="LCWV01000006">
    <property type="protein sequence ID" value="PWI72421.1"/>
    <property type="molecule type" value="Genomic_DNA"/>
</dbReference>
<proteinExistence type="predicted"/>
<comment type="caution">
    <text evidence="8">The sequence shown here is derived from an EMBL/GenBank/DDBJ whole genome shotgun (WGS) entry which is preliminary data.</text>
</comment>
<dbReference type="GO" id="GO:0016020">
    <property type="term" value="C:membrane"/>
    <property type="evidence" value="ECO:0007669"/>
    <property type="project" value="UniProtKB-SubCell"/>
</dbReference>
<feature type="region of interest" description="Disordered" evidence="5">
    <location>
        <begin position="227"/>
        <end position="286"/>
    </location>
</feature>
<dbReference type="Proteomes" id="UP000245956">
    <property type="component" value="Unassembled WGS sequence"/>
</dbReference>
<sequence length="286" mass="30227">MAANLQAVLVAVLMGAVGTKRTAAEFVHPPPWIPGLQNPLQDNPRYVWGSNVAVEWKDSSGDDSDLVFGLYYPRKLSDPNHDALYFVKTSIPSSTTTFTWNATVLGEEGLVPSGSDAICYLLLMLVNSGSVKFSSSYFNVSLPPQATSPTSASSAFPTTTTTTTLSGTTAVPSSTTTPSATSEPASSGLSHGAAAGIGVGVTLGCILVLGGLGFMWWRRRKSRREANSTAENWQQQPRLEEPSQQESGPVLGLEGQDSQGFGGMDKRSTIISELDGGQSSIVHEKP</sequence>
<dbReference type="PANTHER" id="PTHR15549:SF30">
    <property type="entry name" value="MID2 DOMAIN-CONTAINING PROTEIN"/>
    <property type="match status" value="1"/>
</dbReference>
<feature type="compositionally biased region" description="Polar residues" evidence="5">
    <location>
        <begin position="277"/>
        <end position="286"/>
    </location>
</feature>
<evidence type="ECO:0000256" key="6">
    <source>
        <dbReference type="SAM" id="Phobius"/>
    </source>
</evidence>
<dbReference type="CDD" id="cd12087">
    <property type="entry name" value="TM_EGFR-like"/>
    <property type="match status" value="1"/>
</dbReference>
<feature type="region of interest" description="Disordered" evidence="5">
    <location>
        <begin position="147"/>
        <end position="189"/>
    </location>
</feature>
<evidence type="ECO:0000256" key="3">
    <source>
        <dbReference type="ARBA" id="ARBA00022989"/>
    </source>
</evidence>